<evidence type="ECO:0000259" key="2">
    <source>
        <dbReference type="Pfam" id="PF17032"/>
    </source>
</evidence>
<feature type="compositionally biased region" description="Pro residues" evidence="1">
    <location>
        <begin position="104"/>
        <end position="115"/>
    </location>
</feature>
<protein>
    <recommendedName>
        <fullName evidence="2">Zinc-ribbon 15 domain-containing protein</fullName>
    </recommendedName>
</protein>
<dbReference type="PANTHER" id="PTHR28139">
    <property type="entry name" value="UPF0768 PROTEIN YBL029C-A"/>
    <property type="match status" value="1"/>
</dbReference>
<evidence type="ECO:0000313" key="4">
    <source>
        <dbReference type="Proteomes" id="UP001148786"/>
    </source>
</evidence>
<keyword evidence="4" id="KW-1185">Reference proteome</keyword>
<dbReference type="OrthoDB" id="5545479at2759"/>
<dbReference type="PANTHER" id="PTHR28139:SF1">
    <property type="entry name" value="UPF0768 PROTEIN YBL029C-A"/>
    <property type="match status" value="1"/>
</dbReference>
<dbReference type="InterPro" id="IPR031493">
    <property type="entry name" value="Zinc_ribbon_15"/>
</dbReference>
<feature type="domain" description="Zinc-ribbon 15" evidence="2">
    <location>
        <begin position="27"/>
        <end position="73"/>
    </location>
</feature>
<evidence type="ECO:0000313" key="3">
    <source>
        <dbReference type="EMBL" id="KAJ3505506.1"/>
    </source>
</evidence>
<reference evidence="3" key="1">
    <citation type="submission" date="2022-07" db="EMBL/GenBank/DDBJ databases">
        <title>Genome Sequence of Agrocybe chaxingu.</title>
        <authorList>
            <person name="Buettner E."/>
        </authorList>
    </citation>
    <scope>NUCLEOTIDE SEQUENCE</scope>
    <source>
        <strain evidence="3">MP-N11</strain>
    </source>
</reference>
<dbReference type="AlphaFoldDB" id="A0A9W8JZ91"/>
<dbReference type="Proteomes" id="UP001148786">
    <property type="component" value="Unassembled WGS sequence"/>
</dbReference>
<dbReference type="Pfam" id="PF17032">
    <property type="entry name" value="Zn_ribbon_15"/>
    <property type="match status" value="1"/>
</dbReference>
<dbReference type="EMBL" id="JANKHO010000875">
    <property type="protein sequence ID" value="KAJ3505506.1"/>
    <property type="molecule type" value="Genomic_DNA"/>
</dbReference>
<comment type="caution">
    <text evidence="3">The sequence shown here is derived from an EMBL/GenBank/DDBJ whole genome shotgun (WGS) entry which is preliminary data.</text>
</comment>
<gene>
    <name evidence="3" type="ORF">NLJ89_g7383</name>
</gene>
<feature type="region of interest" description="Disordered" evidence="1">
    <location>
        <begin position="83"/>
        <end position="124"/>
    </location>
</feature>
<evidence type="ECO:0000256" key="1">
    <source>
        <dbReference type="SAM" id="MobiDB-lite"/>
    </source>
</evidence>
<name>A0A9W8JZ91_9AGAR</name>
<organism evidence="3 4">
    <name type="scientific">Agrocybe chaxingu</name>
    <dbReference type="NCBI Taxonomy" id="84603"/>
    <lineage>
        <taxon>Eukaryota</taxon>
        <taxon>Fungi</taxon>
        <taxon>Dikarya</taxon>
        <taxon>Basidiomycota</taxon>
        <taxon>Agaricomycotina</taxon>
        <taxon>Agaricomycetes</taxon>
        <taxon>Agaricomycetidae</taxon>
        <taxon>Agaricales</taxon>
        <taxon>Agaricineae</taxon>
        <taxon>Strophariaceae</taxon>
        <taxon>Agrocybe</taxon>
    </lineage>
</organism>
<sequence>MDFCFCIPMICGCQTKISPEGDQTPRICPRCHNAAVTSAKSKEYFEFCFVPLVPMSSKHIWACSICQWAVPIQQGWEPPLVTNGPAGGYYPPQPPPTWQQQPNYGPPQGYPPPGPGYQGQYKPQ</sequence>
<proteinExistence type="predicted"/>
<accession>A0A9W8JZ91</accession>